<protein>
    <submittedName>
        <fullName evidence="7">PTS system fructose-specific IIA component</fullName>
    </submittedName>
</protein>
<dbReference type="InterPro" id="IPR002178">
    <property type="entry name" value="PTS_EIIA_type-2_dom"/>
</dbReference>
<dbReference type="GO" id="GO:0016020">
    <property type="term" value="C:membrane"/>
    <property type="evidence" value="ECO:0007669"/>
    <property type="project" value="InterPro"/>
</dbReference>
<dbReference type="Pfam" id="PF00359">
    <property type="entry name" value="PTS_EIIA_2"/>
    <property type="match status" value="1"/>
</dbReference>
<evidence type="ECO:0000256" key="3">
    <source>
        <dbReference type="ARBA" id="ARBA00022597"/>
    </source>
</evidence>
<keyword evidence="4" id="KW-0808">Transferase</keyword>
<evidence type="ECO:0000259" key="6">
    <source>
        <dbReference type="PROSITE" id="PS51094"/>
    </source>
</evidence>
<dbReference type="EMBL" id="VFQC01000001">
    <property type="protein sequence ID" value="TQN32252.1"/>
    <property type="molecule type" value="Genomic_DNA"/>
</dbReference>
<evidence type="ECO:0000256" key="2">
    <source>
        <dbReference type="ARBA" id="ARBA00022553"/>
    </source>
</evidence>
<evidence type="ECO:0000313" key="7">
    <source>
        <dbReference type="EMBL" id="TQN32252.1"/>
    </source>
</evidence>
<reference evidence="7 8" key="1">
    <citation type="submission" date="2019-06" db="EMBL/GenBank/DDBJ databases">
        <title>Sequencing the genomes of 1000 actinobacteria strains.</title>
        <authorList>
            <person name="Klenk H.-P."/>
        </authorList>
    </citation>
    <scope>NUCLEOTIDE SEQUENCE [LARGE SCALE GENOMIC DNA]</scope>
    <source>
        <strain evidence="7 8">DSM 45015</strain>
    </source>
</reference>
<dbReference type="PANTHER" id="PTHR47738">
    <property type="entry name" value="PTS SYSTEM FRUCTOSE-LIKE EIIA COMPONENT-RELATED"/>
    <property type="match status" value="1"/>
</dbReference>
<dbReference type="PROSITE" id="PS51094">
    <property type="entry name" value="PTS_EIIA_TYPE_2"/>
    <property type="match status" value="1"/>
</dbReference>
<dbReference type="Gene3D" id="3.40.930.10">
    <property type="entry name" value="Mannitol-specific EII, Chain A"/>
    <property type="match status" value="1"/>
</dbReference>
<gene>
    <name evidence="7" type="ORF">FHX37_2202</name>
</gene>
<dbReference type="InterPro" id="IPR016152">
    <property type="entry name" value="PTrfase/Anion_transptr"/>
</dbReference>
<accession>A0A543NKA8</accession>
<organism evidence="7 8">
    <name type="scientific">Haloactinospora alba</name>
    <dbReference type="NCBI Taxonomy" id="405555"/>
    <lineage>
        <taxon>Bacteria</taxon>
        <taxon>Bacillati</taxon>
        <taxon>Actinomycetota</taxon>
        <taxon>Actinomycetes</taxon>
        <taxon>Streptosporangiales</taxon>
        <taxon>Nocardiopsidaceae</taxon>
        <taxon>Haloactinospora</taxon>
    </lineage>
</organism>
<dbReference type="RefSeq" id="WP_141923775.1">
    <property type="nucleotide sequence ID" value="NZ_VFQC01000001.1"/>
</dbReference>
<comment type="caution">
    <text evidence="7">The sequence shown here is derived from an EMBL/GenBank/DDBJ whole genome shotgun (WGS) entry which is preliminary data.</text>
</comment>
<dbReference type="InterPro" id="IPR051541">
    <property type="entry name" value="PTS_SugarTrans_NitroReg"/>
</dbReference>
<dbReference type="InterPro" id="IPR004715">
    <property type="entry name" value="PTS_IIA_fruc"/>
</dbReference>
<keyword evidence="1" id="KW-0813">Transport</keyword>
<dbReference type="CDD" id="cd00211">
    <property type="entry name" value="PTS_IIA_fru"/>
    <property type="match status" value="1"/>
</dbReference>
<evidence type="ECO:0000256" key="1">
    <source>
        <dbReference type="ARBA" id="ARBA00022448"/>
    </source>
</evidence>
<keyword evidence="8" id="KW-1185">Reference proteome</keyword>
<dbReference type="GO" id="GO:0008982">
    <property type="term" value="F:protein-N(PI)-phosphohistidine-sugar phosphotransferase activity"/>
    <property type="evidence" value="ECO:0007669"/>
    <property type="project" value="InterPro"/>
</dbReference>
<proteinExistence type="predicted"/>
<keyword evidence="2" id="KW-0597">Phosphoprotein</keyword>
<dbReference type="OrthoDB" id="9782569at2"/>
<evidence type="ECO:0000256" key="5">
    <source>
        <dbReference type="ARBA" id="ARBA00022683"/>
    </source>
</evidence>
<evidence type="ECO:0000256" key="4">
    <source>
        <dbReference type="ARBA" id="ARBA00022679"/>
    </source>
</evidence>
<dbReference type="PANTHER" id="PTHR47738:SF2">
    <property type="entry name" value="PTS SYSTEM FRUCTOSE-LIKE EIIA COMPONENT"/>
    <property type="match status" value="1"/>
</dbReference>
<dbReference type="SUPFAM" id="SSF55804">
    <property type="entry name" value="Phoshotransferase/anion transport protein"/>
    <property type="match status" value="1"/>
</dbReference>
<sequence length="152" mass="16133">MSDPSPLTTADLVAPQLDLTDRQEVIRHLVRLLHAQGRVTDAEGFLDDVAAREGQLATGMPGQVGLPHARSAHVRTPSLAVATTPHGVDFQGPDGPAQLVFLIAAPESGEQHMNILSTLARKLVHASFRDEIRAASGPEEIASVVNREVGQA</sequence>
<keyword evidence="3" id="KW-0762">Sugar transport</keyword>
<feature type="domain" description="PTS EIIA type-2" evidence="6">
    <location>
        <begin position="6"/>
        <end position="148"/>
    </location>
</feature>
<evidence type="ECO:0000313" key="8">
    <source>
        <dbReference type="Proteomes" id="UP000317422"/>
    </source>
</evidence>
<keyword evidence="5" id="KW-0598">Phosphotransferase system</keyword>
<dbReference type="AlphaFoldDB" id="A0A543NKA8"/>
<dbReference type="NCBIfam" id="TIGR00848">
    <property type="entry name" value="fruA"/>
    <property type="match status" value="1"/>
</dbReference>
<dbReference type="Proteomes" id="UP000317422">
    <property type="component" value="Unassembled WGS sequence"/>
</dbReference>
<name>A0A543NKA8_9ACTN</name>
<dbReference type="GO" id="GO:0009401">
    <property type="term" value="P:phosphoenolpyruvate-dependent sugar phosphotransferase system"/>
    <property type="evidence" value="ECO:0007669"/>
    <property type="project" value="UniProtKB-KW"/>
</dbReference>